<protein>
    <submittedName>
        <fullName evidence="1">Uncharacterized protein</fullName>
    </submittedName>
</protein>
<dbReference type="Proteomes" id="UP000077659">
    <property type="component" value="Unassembled WGS sequence"/>
</dbReference>
<evidence type="ECO:0000313" key="1">
    <source>
        <dbReference type="EMBL" id="OAG68178.1"/>
    </source>
</evidence>
<reference evidence="1 2" key="1">
    <citation type="submission" date="2016-05" db="EMBL/GenBank/DDBJ databases">
        <title>Pathogenic, phenotypic and molecular characterisation of Xanthomonas nasturtii sp. nov. and Xanthomonas floridensis sp. nov., new species of Xanthomonas associated with watercress production in Florida.</title>
        <authorList>
            <person name="Vicente J.G."/>
            <person name="Rothwell S."/>
            <person name="Holub E.B."/>
            <person name="Studholme D.J."/>
        </authorList>
    </citation>
    <scope>NUCLEOTIDE SEQUENCE [LARGE SCALE GENOMIC DNA]</scope>
    <source>
        <strain evidence="1 2">WHRI 8848</strain>
    </source>
</reference>
<gene>
    <name evidence="1" type="ORF">A7D17_15050</name>
</gene>
<dbReference type="AlphaFoldDB" id="A0A1A9MDA4"/>
<organism evidence="1 2">
    <name type="scientific">Xanthomonas floridensis</name>
    <dbReference type="NCBI Taxonomy" id="1843580"/>
    <lineage>
        <taxon>Bacteria</taxon>
        <taxon>Pseudomonadati</taxon>
        <taxon>Pseudomonadota</taxon>
        <taxon>Gammaproteobacteria</taxon>
        <taxon>Lysobacterales</taxon>
        <taxon>Lysobacteraceae</taxon>
        <taxon>Xanthomonas</taxon>
    </lineage>
</organism>
<sequence length="63" mass="6789">MAFEFELESALTPASLPMNQRLRTGRSAGMMHAGILAADCDVDLHPHQRACRGGCPTVQAPPR</sequence>
<accession>A0A1A9MDA4</accession>
<comment type="caution">
    <text evidence="1">The sequence shown here is derived from an EMBL/GenBank/DDBJ whole genome shotgun (WGS) entry which is preliminary data.</text>
</comment>
<evidence type="ECO:0000313" key="2">
    <source>
        <dbReference type="Proteomes" id="UP000077659"/>
    </source>
</evidence>
<name>A0A1A9MDA4_9XANT</name>
<proteinExistence type="predicted"/>
<dbReference type="EMBL" id="LXNG01000011">
    <property type="protein sequence ID" value="OAG68178.1"/>
    <property type="molecule type" value="Genomic_DNA"/>
</dbReference>